<dbReference type="Pfam" id="PF00004">
    <property type="entry name" value="AAA"/>
    <property type="match status" value="1"/>
</dbReference>
<dbReference type="GO" id="GO:0004176">
    <property type="term" value="F:ATP-dependent peptidase activity"/>
    <property type="evidence" value="ECO:0007669"/>
    <property type="project" value="UniProtKB-UniRule"/>
</dbReference>
<accession>A0AAV5RMV7</accession>
<dbReference type="SUPFAM" id="SSF54211">
    <property type="entry name" value="Ribosomal protein S5 domain 2-like"/>
    <property type="match status" value="1"/>
</dbReference>
<feature type="compositionally biased region" description="Basic and acidic residues" evidence="10">
    <location>
        <begin position="43"/>
        <end position="91"/>
    </location>
</feature>
<dbReference type="SUPFAM" id="SSF52540">
    <property type="entry name" value="P-loop containing nucleoside triphosphate hydrolases"/>
    <property type="match status" value="1"/>
</dbReference>
<dbReference type="PANTHER" id="PTHR43718">
    <property type="entry name" value="LON PROTEASE"/>
    <property type="match status" value="1"/>
</dbReference>
<dbReference type="InterPro" id="IPR003959">
    <property type="entry name" value="ATPase_AAA_core"/>
</dbReference>
<dbReference type="Pfam" id="PF22667">
    <property type="entry name" value="Lon_lid"/>
    <property type="match status" value="1"/>
</dbReference>
<keyword evidence="1 7" id="KW-0645">Protease</keyword>
<dbReference type="Gene3D" id="1.20.58.1480">
    <property type="match status" value="1"/>
</dbReference>
<dbReference type="NCBIfam" id="TIGR00763">
    <property type="entry name" value="lon"/>
    <property type="match status" value="1"/>
</dbReference>
<dbReference type="GO" id="GO:0005524">
    <property type="term" value="F:ATP binding"/>
    <property type="evidence" value="ECO:0007669"/>
    <property type="project" value="UniProtKB-KW"/>
</dbReference>
<dbReference type="EC" id="3.4.21.-" evidence="9"/>
<evidence type="ECO:0000256" key="10">
    <source>
        <dbReference type="SAM" id="MobiDB-lite"/>
    </source>
</evidence>
<dbReference type="SMART" id="SM00382">
    <property type="entry name" value="AAA"/>
    <property type="match status" value="1"/>
</dbReference>
<feature type="compositionally biased region" description="Low complexity" evidence="10">
    <location>
        <begin position="322"/>
        <end position="335"/>
    </location>
</feature>
<dbReference type="InterPro" id="IPR008269">
    <property type="entry name" value="Lon_proteolytic"/>
</dbReference>
<comment type="caution">
    <text evidence="12">The sequence shown here is derived from an EMBL/GenBank/DDBJ whole genome shotgun (WGS) entry which is preliminary data.</text>
</comment>
<evidence type="ECO:0000256" key="4">
    <source>
        <dbReference type="ARBA" id="ARBA00022825"/>
    </source>
</evidence>
<dbReference type="Gene3D" id="1.20.5.5270">
    <property type="match status" value="1"/>
</dbReference>
<feature type="region of interest" description="Disordered" evidence="10">
    <location>
        <begin position="834"/>
        <end position="896"/>
    </location>
</feature>
<proteinExistence type="inferred from homology"/>
<evidence type="ECO:0000313" key="12">
    <source>
        <dbReference type="EMBL" id="GMM52446.1"/>
    </source>
</evidence>
<comment type="similarity">
    <text evidence="7 8">Belongs to the peptidase S16 family.</text>
</comment>
<keyword evidence="13" id="KW-1185">Reference proteome</keyword>
<dbReference type="PROSITE" id="PS01046">
    <property type="entry name" value="LON_SER"/>
    <property type="match status" value="1"/>
</dbReference>
<reference evidence="12 13" key="1">
    <citation type="journal article" date="2023" name="Elife">
        <title>Identification of key yeast species and microbe-microbe interactions impacting larval growth of Drosophila in the wild.</title>
        <authorList>
            <person name="Mure A."/>
            <person name="Sugiura Y."/>
            <person name="Maeda R."/>
            <person name="Honda K."/>
            <person name="Sakurai N."/>
            <person name="Takahashi Y."/>
            <person name="Watada M."/>
            <person name="Katoh T."/>
            <person name="Gotoh A."/>
            <person name="Gotoh Y."/>
            <person name="Taniguchi I."/>
            <person name="Nakamura K."/>
            <person name="Hayashi T."/>
            <person name="Katayama T."/>
            <person name="Uemura T."/>
            <person name="Hattori Y."/>
        </authorList>
    </citation>
    <scope>NUCLEOTIDE SEQUENCE [LARGE SCALE GENOMIC DNA]</scope>
    <source>
        <strain evidence="12 13">SB-73</strain>
    </source>
</reference>
<dbReference type="GO" id="GO:0016887">
    <property type="term" value="F:ATP hydrolysis activity"/>
    <property type="evidence" value="ECO:0007669"/>
    <property type="project" value="InterPro"/>
</dbReference>
<dbReference type="InterPro" id="IPR027065">
    <property type="entry name" value="Lon_Prtase"/>
</dbReference>
<dbReference type="GO" id="GO:0051131">
    <property type="term" value="P:chaperone-mediated protein complex assembly"/>
    <property type="evidence" value="ECO:0007669"/>
    <property type="project" value="TreeGrafter"/>
</dbReference>
<dbReference type="CDD" id="cd19500">
    <property type="entry name" value="RecA-like_Lon"/>
    <property type="match status" value="1"/>
</dbReference>
<keyword evidence="5 8" id="KW-0067">ATP-binding</keyword>
<dbReference type="GO" id="GO:0007005">
    <property type="term" value="P:mitochondrion organization"/>
    <property type="evidence" value="ECO:0007669"/>
    <property type="project" value="TreeGrafter"/>
</dbReference>
<dbReference type="FunFam" id="3.40.50.300:FF:000021">
    <property type="entry name" value="Lon protease homolog"/>
    <property type="match status" value="1"/>
</dbReference>
<evidence type="ECO:0000256" key="8">
    <source>
        <dbReference type="RuleBase" id="RU000591"/>
    </source>
</evidence>
<name>A0AAV5RMV7_STABA</name>
<feature type="active site" evidence="7">
    <location>
        <position position="1067"/>
    </location>
</feature>
<dbReference type="GO" id="GO:0005759">
    <property type="term" value="C:mitochondrial matrix"/>
    <property type="evidence" value="ECO:0007669"/>
    <property type="project" value="TreeGrafter"/>
</dbReference>
<feature type="compositionally biased region" description="Low complexity" evidence="10">
    <location>
        <begin position="842"/>
        <end position="851"/>
    </location>
</feature>
<keyword evidence="3 7" id="KW-0378">Hydrolase</keyword>
<evidence type="ECO:0000256" key="3">
    <source>
        <dbReference type="ARBA" id="ARBA00022801"/>
    </source>
</evidence>
<dbReference type="Pfam" id="PF02190">
    <property type="entry name" value="LON_substr_bdg"/>
    <property type="match status" value="1"/>
</dbReference>
<dbReference type="GO" id="GO:0004252">
    <property type="term" value="F:serine-type endopeptidase activity"/>
    <property type="evidence" value="ECO:0007669"/>
    <property type="project" value="UniProtKB-UniRule"/>
</dbReference>
<dbReference type="InterPro" id="IPR003111">
    <property type="entry name" value="Lon_prtase_N"/>
</dbReference>
<comment type="catalytic activity">
    <reaction evidence="6">
        <text>Hydrolysis of proteins in presence of ATP.</text>
        <dbReference type="EC" id="3.4.21.53"/>
    </reaction>
</comment>
<feature type="region of interest" description="Disordered" evidence="10">
    <location>
        <begin position="281"/>
        <end position="347"/>
    </location>
</feature>
<dbReference type="Pfam" id="PF05362">
    <property type="entry name" value="Lon_C"/>
    <property type="match status" value="1"/>
</dbReference>
<dbReference type="Gene3D" id="3.40.50.300">
    <property type="entry name" value="P-loop containing nucleotide triphosphate hydrolases"/>
    <property type="match status" value="1"/>
</dbReference>
<evidence type="ECO:0000313" key="13">
    <source>
        <dbReference type="Proteomes" id="UP001362899"/>
    </source>
</evidence>
<dbReference type="AlphaFoldDB" id="A0AAV5RMV7"/>
<dbReference type="FunFam" id="1.20.5.5270:FF:000001">
    <property type="entry name" value="Lon protease homolog, mitochondrial"/>
    <property type="match status" value="1"/>
</dbReference>
<evidence type="ECO:0000256" key="6">
    <source>
        <dbReference type="ARBA" id="ARBA00050665"/>
    </source>
</evidence>
<feature type="domain" description="Lon proteolytic" evidence="11">
    <location>
        <begin position="932"/>
        <end position="1118"/>
    </location>
</feature>
<protein>
    <recommendedName>
        <fullName evidence="9">Lon protease homolog</fullName>
        <ecNumber evidence="9">3.4.21.-</ecNumber>
    </recommendedName>
</protein>
<gene>
    <name evidence="12" type="ORF">DASB73_034090</name>
</gene>
<organism evidence="12 13">
    <name type="scientific">Starmerella bacillaris</name>
    <name type="common">Yeast</name>
    <name type="synonym">Candida zemplinina</name>
    <dbReference type="NCBI Taxonomy" id="1247836"/>
    <lineage>
        <taxon>Eukaryota</taxon>
        <taxon>Fungi</taxon>
        <taxon>Dikarya</taxon>
        <taxon>Ascomycota</taxon>
        <taxon>Saccharomycotina</taxon>
        <taxon>Dipodascomycetes</taxon>
        <taxon>Dipodascales</taxon>
        <taxon>Trichomonascaceae</taxon>
        <taxon>Starmerella</taxon>
    </lineage>
</organism>
<evidence type="ECO:0000256" key="7">
    <source>
        <dbReference type="PROSITE-ProRule" id="PRU01122"/>
    </source>
</evidence>
<dbReference type="InterPro" id="IPR054594">
    <property type="entry name" value="Lon_lid"/>
</dbReference>
<feature type="compositionally biased region" description="Low complexity" evidence="10">
    <location>
        <begin position="887"/>
        <end position="896"/>
    </location>
</feature>
<dbReference type="InterPro" id="IPR020568">
    <property type="entry name" value="Ribosomal_Su5_D2-typ_SF"/>
</dbReference>
<dbReference type="InterPro" id="IPR008268">
    <property type="entry name" value="Peptidase_S16_AS"/>
</dbReference>
<dbReference type="InterPro" id="IPR014721">
    <property type="entry name" value="Ribsml_uS5_D2-typ_fold_subgr"/>
</dbReference>
<dbReference type="PRINTS" id="PR00830">
    <property type="entry name" value="ENDOLAPTASE"/>
</dbReference>
<feature type="compositionally biased region" description="Basic and acidic residues" evidence="10">
    <location>
        <begin position="338"/>
        <end position="347"/>
    </location>
</feature>
<dbReference type="Proteomes" id="UP001362899">
    <property type="component" value="Unassembled WGS sequence"/>
</dbReference>
<feature type="active site" evidence="7">
    <location>
        <position position="1024"/>
    </location>
</feature>
<evidence type="ECO:0000256" key="9">
    <source>
        <dbReference type="RuleBase" id="RU000592"/>
    </source>
</evidence>
<feature type="compositionally biased region" description="Basic and acidic residues" evidence="10">
    <location>
        <begin position="281"/>
        <end position="315"/>
    </location>
</feature>
<feature type="region of interest" description="Disordered" evidence="10">
    <location>
        <begin position="37"/>
        <end position="114"/>
    </location>
</feature>
<dbReference type="InterPro" id="IPR004815">
    <property type="entry name" value="Lon_bac/euk-typ"/>
</dbReference>
<dbReference type="Gene3D" id="3.30.230.10">
    <property type="match status" value="1"/>
</dbReference>
<dbReference type="PROSITE" id="PS51786">
    <property type="entry name" value="LON_PROTEOLYTIC"/>
    <property type="match status" value="1"/>
</dbReference>
<dbReference type="PANTHER" id="PTHR43718:SF2">
    <property type="entry name" value="LON PROTEASE HOMOLOG, MITOCHONDRIAL"/>
    <property type="match status" value="1"/>
</dbReference>
<dbReference type="GO" id="GO:0003697">
    <property type="term" value="F:single-stranded DNA binding"/>
    <property type="evidence" value="ECO:0007669"/>
    <property type="project" value="TreeGrafter"/>
</dbReference>
<dbReference type="SMART" id="SM00464">
    <property type="entry name" value="LON"/>
    <property type="match status" value="1"/>
</dbReference>
<dbReference type="InterPro" id="IPR003593">
    <property type="entry name" value="AAA+_ATPase"/>
</dbReference>
<keyword evidence="2 8" id="KW-0547">Nucleotide-binding</keyword>
<sequence length="1144" mass="126505">MMAFRWNRALRPQNTALRLVLRSGSPQFMRFHSANLLFKSQKPPKDGSDDPEHKPSSLHKIEKLEPQSEKNTDKKLDAKVKLDSVEEKSENIEANPGAKPEKPAKVRRSKPKTKPDVFLETNRRKSSMFNPKEYEDNGENEPPILASDKLLPLQLPFRPVYPGASTYMVSGDLKLMSALRKLNENPNWDHRVLAVMSKTPIKTTELVTSVDNVHSIGCVCLIDNISINKIPESDNYTAYAVLFPMFRARVGEIVQNININVSSEVDNGKVNAKVKQNEQVKDEAKAELDRKAESEAEAKVDTRTISKDGEHDTNLDTKQANEAATEATTEAASEAASEETKSKLRSKSDTFIEKNALDKLGVPCMRNVRAVPNDPYAVNDEEIQRLCVRIIDLLREISLSSGTAKRLVDEFSALVSQAHGGEFPQPDFLADFTASILPKSDSLQKILDETNVLERLKIVADLASKEVTYLRVQEGIARFGHSQTELRNREMILHEYLRYIKKELGLDGDDKSRSADKFSEKVSKLDMPDDIRRIFNEELNKFRSLETTSGEYNTVRTYLDWLSSLPWGKYTSDRFDLNEAKKLLDKSHYGMKDVKDRILEFLAVGKLNGTVDGKIVCLAGPPGVGKTSIAKSIAEALNRKFDRFSVGGLHDASEIKGHRRTYVAAMPGRIVQALKRTQTLNPVILIDEIDKLSNGGAHGSPSAALLEVLDPEQNKNFQDTYLEVPVDLSKVLFICTANYLEGIPAPLMDRMEVINVSGYLPQEKVMIASNHLGPKFQKEAGLGPAKVSIDREALDYLVQKYTREAGVRGLSKSLEKIFRKVAVNFVQTAANNSEAARKASESIESSGNSENVLKNDASDSSVKEGASSPADASDSVESKKPEEESNEANSSNGASVTGIHDEISNFALTITKNDLQQYVGAPVHNSNRLYDIFPPGVSMGLGWTPNGGMPLFIESVLQEPLSDKGKPRFTRTGQLGEVMNESTSIAYSFARMFMSRRFPRNHFLEHAVIHTHFPEGAIKKDGPSAGITVATSLISLAMDVPVNNNVAMTGELSLTGKVLQIGGLREKAVAAKTAGAKIIIFPEDNRAEWEELTDEVKQGLEPRPARYFQDVFDVVFGSVDNSKVNAAWPELAPKKPAPAVVNAI</sequence>
<evidence type="ECO:0000256" key="5">
    <source>
        <dbReference type="ARBA" id="ARBA00022840"/>
    </source>
</evidence>
<dbReference type="EMBL" id="BTGC01000008">
    <property type="protein sequence ID" value="GMM52446.1"/>
    <property type="molecule type" value="Genomic_DNA"/>
</dbReference>
<dbReference type="InterPro" id="IPR027417">
    <property type="entry name" value="P-loop_NTPase"/>
</dbReference>
<evidence type="ECO:0000256" key="2">
    <source>
        <dbReference type="ARBA" id="ARBA00022741"/>
    </source>
</evidence>
<dbReference type="Gene3D" id="1.10.8.60">
    <property type="match status" value="1"/>
</dbReference>
<evidence type="ECO:0000256" key="1">
    <source>
        <dbReference type="ARBA" id="ARBA00022670"/>
    </source>
</evidence>
<dbReference type="GO" id="GO:0006515">
    <property type="term" value="P:protein quality control for misfolded or incompletely synthesized proteins"/>
    <property type="evidence" value="ECO:0007669"/>
    <property type="project" value="TreeGrafter"/>
</dbReference>
<keyword evidence="4 7" id="KW-0720">Serine protease</keyword>
<evidence type="ECO:0000259" key="11">
    <source>
        <dbReference type="PROSITE" id="PS51786"/>
    </source>
</evidence>